<name>A0A8H6HJF5_9AGAR</name>
<comment type="caution">
    <text evidence="1">The sequence shown here is derived from an EMBL/GenBank/DDBJ whole genome shotgun (WGS) entry which is preliminary data.</text>
</comment>
<sequence length="198" mass="21534">MTSAITVSAENSSGSSPRAPRATLCGSVLFLGSCQWQAGHDIGTLRDLCSAETTAFAFTRSTDGSLRRLRGTRSSDGSGMPNLVLGSKPLFCRASRECAYEGLRRWFNGSLASSGMKDAQWNWGESESHWVFFDIGPAAEDQRACVQQEVEPSGVQELQCDACLDTLCVPSAVYPPPTQMYTQSKRKQGALNVFREHP</sequence>
<reference evidence="1 2" key="1">
    <citation type="submission" date="2020-07" db="EMBL/GenBank/DDBJ databases">
        <title>Comparative genomics of pyrophilous fungi reveals a link between fire events and developmental genes.</title>
        <authorList>
            <consortium name="DOE Joint Genome Institute"/>
            <person name="Steindorff A.S."/>
            <person name="Carver A."/>
            <person name="Calhoun S."/>
            <person name="Stillman K."/>
            <person name="Liu H."/>
            <person name="Lipzen A."/>
            <person name="Pangilinan J."/>
            <person name="Labutti K."/>
            <person name="Bruns T.D."/>
            <person name="Grigoriev I.V."/>
        </authorList>
    </citation>
    <scope>NUCLEOTIDE SEQUENCE [LARGE SCALE GENOMIC DNA]</scope>
    <source>
        <strain evidence="1 2">CBS 144469</strain>
    </source>
</reference>
<accession>A0A8H6HJF5</accession>
<dbReference type="Proteomes" id="UP000521943">
    <property type="component" value="Unassembled WGS sequence"/>
</dbReference>
<dbReference type="AlphaFoldDB" id="A0A8H6HJF5"/>
<evidence type="ECO:0000313" key="2">
    <source>
        <dbReference type="Proteomes" id="UP000521943"/>
    </source>
</evidence>
<organism evidence="1 2">
    <name type="scientific">Ephemerocybe angulata</name>
    <dbReference type="NCBI Taxonomy" id="980116"/>
    <lineage>
        <taxon>Eukaryota</taxon>
        <taxon>Fungi</taxon>
        <taxon>Dikarya</taxon>
        <taxon>Basidiomycota</taxon>
        <taxon>Agaricomycotina</taxon>
        <taxon>Agaricomycetes</taxon>
        <taxon>Agaricomycetidae</taxon>
        <taxon>Agaricales</taxon>
        <taxon>Agaricineae</taxon>
        <taxon>Psathyrellaceae</taxon>
        <taxon>Ephemerocybe</taxon>
    </lineage>
</organism>
<proteinExistence type="predicted"/>
<gene>
    <name evidence="1" type="ORF">DFP72DRAFT_616646</name>
</gene>
<evidence type="ECO:0000313" key="1">
    <source>
        <dbReference type="EMBL" id="KAF6746903.1"/>
    </source>
</evidence>
<protein>
    <submittedName>
        <fullName evidence="1">Uncharacterized protein</fullName>
    </submittedName>
</protein>
<dbReference type="EMBL" id="JACGCI010000087">
    <property type="protein sequence ID" value="KAF6746903.1"/>
    <property type="molecule type" value="Genomic_DNA"/>
</dbReference>
<keyword evidence="2" id="KW-1185">Reference proteome</keyword>